<organism evidence="1 2">
    <name type="scientific">Pradoshia eiseniae</name>
    <dbReference type="NCBI Taxonomy" id="2064768"/>
    <lineage>
        <taxon>Bacteria</taxon>
        <taxon>Bacillati</taxon>
        <taxon>Bacillota</taxon>
        <taxon>Bacilli</taxon>
        <taxon>Bacillales</taxon>
        <taxon>Bacillaceae</taxon>
        <taxon>Pradoshia</taxon>
    </lineage>
</organism>
<evidence type="ECO:0000313" key="1">
    <source>
        <dbReference type="EMBL" id="PQD96983.1"/>
    </source>
</evidence>
<dbReference type="AlphaFoldDB" id="A0A2S7N4R2"/>
<reference evidence="1 2" key="1">
    <citation type="submission" date="2017-12" db="EMBL/GenBank/DDBJ databases">
        <title>Taxonomic description and draft genome of Pradoshia cofamensis Gen. nov., sp. nov., a thermotolerant bacillale isolated from anterior gut of earthworm Eisenia fetida.</title>
        <authorList>
            <person name="Saha T."/>
            <person name="Chakraborty R."/>
        </authorList>
    </citation>
    <scope>NUCLEOTIDE SEQUENCE [LARGE SCALE GENOMIC DNA]</scope>
    <source>
        <strain evidence="1 2">EAG3</strain>
    </source>
</reference>
<keyword evidence="2" id="KW-1185">Reference proteome</keyword>
<gene>
    <name evidence="1" type="ORF">CYL18_03645</name>
</gene>
<protein>
    <recommendedName>
        <fullName evidence="3">Group-specific protein</fullName>
    </recommendedName>
</protein>
<dbReference type="OrthoDB" id="2964978at2"/>
<proteinExistence type="predicted"/>
<dbReference type="EMBL" id="PKOZ01000001">
    <property type="protein sequence ID" value="PQD96983.1"/>
    <property type="molecule type" value="Genomic_DNA"/>
</dbReference>
<dbReference type="RefSeq" id="WP_104848078.1">
    <property type="nucleotide sequence ID" value="NZ_PKOZ01000001.1"/>
</dbReference>
<comment type="caution">
    <text evidence="1">The sequence shown here is derived from an EMBL/GenBank/DDBJ whole genome shotgun (WGS) entry which is preliminary data.</text>
</comment>
<dbReference type="Proteomes" id="UP000239663">
    <property type="component" value="Unassembled WGS sequence"/>
</dbReference>
<accession>A0A2S7N4R2</accession>
<sequence length="168" mass="19613">MFDPTVFENLKVVAEGAFYDFDLDGDIAVIDRHDFIDLAHMSRKFEIIVRYDADKEKDMECTFSLSASLSAFAEEKLPAFSKRNPGCTLKFTFRFIDPEHPLKNIHILKQKWDSGHRYRVFKHVPIGYNRDGSYVTIEIEREKPIYEDDISLLITYVQEIQHILSTGM</sequence>
<name>A0A2S7N4R2_9BACI</name>
<evidence type="ECO:0008006" key="3">
    <source>
        <dbReference type="Google" id="ProtNLM"/>
    </source>
</evidence>
<evidence type="ECO:0000313" key="2">
    <source>
        <dbReference type="Proteomes" id="UP000239663"/>
    </source>
</evidence>